<proteinExistence type="inferred from homology"/>
<evidence type="ECO:0000256" key="4">
    <source>
        <dbReference type="PROSITE-ProRule" id="PRU01006"/>
    </source>
</evidence>
<comment type="similarity">
    <text evidence="3">Belongs to the VAM6/VPS39 family.</text>
</comment>
<feature type="domain" description="Vacuolar sorting protein 39/Transforming growth factor beta receptor-associated" evidence="6">
    <location>
        <begin position="456"/>
        <end position="557"/>
    </location>
</feature>
<dbReference type="Proteomes" id="UP000218811">
    <property type="component" value="Unassembled WGS sequence"/>
</dbReference>
<dbReference type="InterPro" id="IPR000547">
    <property type="entry name" value="Clathrin_H-chain/VPS_repeat"/>
</dbReference>
<evidence type="ECO:0000256" key="5">
    <source>
        <dbReference type="SAM" id="MobiDB-lite"/>
    </source>
</evidence>
<name>A0A2H3K1L2_WOLCO</name>
<feature type="domain" description="Vacuolar sorting protein 39/Transforming growth factor beta receptor-associated zinc finger" evidence="7">
    <location>
        <begin position="808"/>
        <end position="845"/>
    </location>
</feature>
<evidence type="ECO:0000313" key="8">
    <source>
        <dbReference type="EMBL" id="PCH42287.1"/>
    </source>
</evidence>
<dbReference type="EMBL" id="KB468124">
    <property type="protein sequence ID" value="PCH42287.1"/>
    <property type="molecule type" value="Genomic_DNA"/>
</dbReference>
<dbReference type="GO" id="GO:0012505">
    <property type="term" value="C:endomembrane system"/>
    <property type="evidence" value="ECO:0007669"/>
    <property type="project" value="UniProtKB-SubCell"/>
</dbReference>
<dbReference type="STRING" id="742152.A0A2H3K1L2"/>
<evidence type="ECO:0000259" key="7">
    <source>
        <dbReference type="Pfam" id="PF10367"/>
    </source>
</evidence>
<comment type="subcellular location">
    <subcellularLocation>
        <location evidence="1">Endomembrane system</location>
        <topology evidence="1">Peripheral membrane protein</topology>
    </subcellularLocation>
</comment>
<evidence type="ECO:0000256" key="1">
    <source>
        <dbReference type="ARBA" id="ARBA00004184"/>
    </source>
</evidence>
<dbReference type="GO" id="GO:0000329">
    <property type="term" value="C:fungal-type vacuole membrane"/>
    <property type="evidence" value="ECO:0007669"/>
    <property type="project" value="TreeGrafter"/>
</dbReference>
<evidence type="ECO:0000256" key="3">
    <source>
        <dbReference type="ARBA" id="ARBA00038201"/>
    </source>
</evidence>
<evidence type="ECO:0000313" key="9">
    <source>
        <dbReference type="Proteomes" id="UP000218811"/>
    </source>
</evidence>
<dbReference type="PANTHER" id="PTHR12894:SF49">
    <property type="entry name" value="VAM6_VPS39-LIKE PROTEIN"/>
    <property type="match status" value="1"/>
</dbReference>
<accession>A0A2H3K1L2</accession>
<evidence type="ECO:0000259" key="6">
    <source>
        <dbReference type="Pfam" id="PF10366"/>
    </source>
</evidence>
<dbReference type="PANTHER" id="PTHR12894">
    <property type="entry name" value="CNH DOMAIN CONTAINING"/>
    <property type="match status" value="1"/>
</dbReference>
<dbReference type="OrthoDB" id="5325112at2759"/>
<keyword evidence="2" id="KW-0472">Membrane</keyword>
<protein>
    <submittedName>
        <fullName evidence="8">Rab guanyl-nucleotide exchange factor</fullName>
    </submittedName>
</protein>
<dbReference type="PROSITE" id="PS50236">
    <property type="entry name" value="CHCR"/>
    <property type="match status" value="1"/>
</dbReference>
<evidence type="ECO:0000256" key="2">
    <source>
        <dbReference type="ARBA" id="ARBA00023136"/>
    </source>
</evidence>
<dbReference type="AlphaFoldDB" id="A0A2H3K1L2"/>
<dbReference type="InterPro" id="IPR019453">
    <property type="entry name" value="VPS39/TGFA1_Znf"/>
</dbReference>
<gene>
    <name evidence="8" type="ORF">WOLCODRAFT_163668</name>
</gene>
<sequence length="857" mass="95484">MICFGYSVSDYALFSLETSRMAEITPPVTSAASSSGISNMSMGAFSGLGGYMTLGLGAKAKPSVVSIRDGEAFAAKENTGLFLGSDGKLTRETRVDWPAPPEELAFVKPYIFSVLPAGSVPMSHIEVSSGTPSSQTPFVPSPVLEIRSSLSLAPVQTLPFPPAAADAAGAGSQHSVRLLTNSSSVKTPLFLVTTPTDRTAAAASGSSIWCFRMKSWSEQVDELVEGGMYADALALLDTIEEAVLPDKDRRIRLVRALHAVSQFRAGRFDDAVNTFIELDINPAKVVALYPESVAGRLSVPQDDWIPLFGGPAKPAPATPSDEQQREGSITSPTTTTAPQRPPSPRGSVRTSLRGLESIISPISSSFPRDEETASVIGRRRERPKDDFHRSIETLMRYLSDRRPKVSGALEALNITSAQSHQMPNLSEASTEELFGLPNVPLSSLMPDQLVRFAQIVDTALFKSYLLVRPGLLAPLCRVGNWCEVSEVEEVLRAREKFSELIYLYNGKKMHNKALGLLRELSAQETDVRDKLMASVNYLQRLGPGYIDQVFENSRWVLEQDSEIGLEIFTSEETDLPRQPVADFLEDFDPSICARYLEYLIEEREESSSLFHNRLAEVYLGMTVSAKKQKDEDRYRGAYAKLIRFIDTTDHYHIDRLYGLLPSEDLFEAKAILLGRLGRHDNALELYVYRLQDYIKAEEYCKRIYRPNSDTSNVFLTLLRIYLHPTNQSSKTATSDLLRPALDLISRHSPRLDPNETLRLLPPLVTAQDVQAFLREALRAPILDTQIVREVAKTRRDEVSRRLMHLQTRRVKVTDSRICPQCHKRIGYSVIAVHAPRGEVTHYQCREAFSRKLKETRA</sequence>
<feature type="repeat" description="CHCR" evidence="4">
    <location>
        <begin position="567"/>
        <end position="726"/>
    </location>
</feature>
<feature type="region of interest" description="Disordered" evidence="5">
    <location>
        <begin position="308"/>
        <end position="352"/>
    </location>
</feature>
<dbReference type="InterPro" id="IPR032914">
    <property type="entry name" value="Vam6/VPS39/TRAP1"/>
</dbReference>
<dbReference type="Pfam" id="PF10367">
    <property type="entry name" value="zf-Vps39_C"/>
    <property type="match status" value="1"/>
</dbReference>
<dbReference type="GO" id="GO:0006886">
    <property type="term" value="P:intracellular protein transport"/>
    <property type="evidence" value="ECO:0007669"/>
    <property type="project" value="UniProtKB-UniRule"/>
</dbReference>
<dbReference type="InterPro" id="IPR019452">
    <property type="entry name" value="VPS39/TGF_beta_rcpt-assoc_1"/>
</dbReference>
<dbReference type="OMA" id="EEYCNQV"/>
<keyword evidence="9" id="KW-1185">Reference proteome</keyword>
<dbReference type="GO" id="GO:0006914">
    <property type="term" value="P:autophagy"/>
    <property type="evidence" value="ECO:0007669"/>
    <property type="project" value="TreeGrafter"/>
</dbReference>
<organism evidence="8 9">
    <name type="scientific">Wolfiporia cocos (strain MD-104)</name>
    <name type="common">Brown rot fungus</name>
    <dbReference type="NCBI Taxonomy" id="742152"/>
    <lineage>
        <taxon>Eukaryota</taxon>
        <taxon>Fungi</taxon>
        <taxon>Dikarya</taxon>
        <taxon>Basidiomycota</taxon>
        <taxon>Agaricomycotina</taxon>
        <taxon>Agaricomycetes</taxon>
        <taxon>Polyporales</taxon>
        <taxon>Phaeolaceae</taxon>
        <taxon>Wolfiporia</taxon>
    </lineage>
</organism>
<dbReference type="GO" id="GO:0034058">
    <property type="term" value="P:endosomal vesicle fusion"/>
    <property type="evidence" value="ECO:0007669"/>
    <property type="project" value="TreeGrafter"/>
</dbReference>
<dbReference type="Pfam" id="PF10366">
    <property type="entry name" value="Vps39_1"/>
    <property type="match status" value="1"/>
</dbReference>
<feature type="compositionally biased region" description="Polar residues" evidence="5">
    <location>
        <begin position="326"/>
        <end position="338"/>
    </location>
</feature>
<reference evidence="8 9" key="1">
    <citation type="journal article" date="2012" name="Science">
        <title>The Paleozoic origin of enzymatic lignin decomposition reconstructed from 31 fungal genomes.</title>
        <authorList>
            <person name="Floudas D."/>
            <person name="Binder M."/>
            <person name="Riley R."/>
            <person name="Barry K."/>
            <person name="Blanchette R.A."/>
            <person name="Henrissat B."/>
            <person name="Martinez A.T."/>
            <person name="Otillar R."/>
            <person name="Spatafora J.W."/>
            <person name="Yadav J.S."/>
            <person name="Aerts A."/>
            <person name="Benoit I."/>
            <person name="Boyd A."/>
            <person name="Carlson A."/>
            <person name="Copeland A."/>
            <person name="Coutinho P.M."/>
            <person name="de Vries R.P."/>
            <person name="Ferreira P."/>
            <person name="Findley K."/>
            <person name="Foster B."/>
            <person name="Gaskell J."/>
            <person name="Glotzer D."/>
            <person name="Gorecki P."/>
            <person name="Heitman J."/>
            <person name="Hesse C."/>
            <person name="Hori C."/>
            <person name="Igarashi K."/>
            <person name="Jurgens J.A."/>
            <person name="Kallen N."/>
            <person name="Kersten P."/>
            <person name="Kohler A."/>
            <person name="Kuees U."/>
            <person name="Kumar T.K.A."/>
            <person name="Kuo A."/>
            <person name="LaButti K."/>
            <person name="Larrondo L.F."/>
            <person name="Lindquist E."/>
            <person name="Ling A."/>
            <person name="Lombard V."/>
            <person name="Lucas S."/>
            <person name="Lundell T."/>
            <person name="Martin R."/>
            <person name="McLaughlin D.J."/>
            <person name="Morgenstern I."/>
            <person name="Morin E."/>
            <person name="Murat C."/>
            <person name="Nagy L.G."/>
            <person name="Nolan M."/>
            <person name="Ohm R.A."/>
            <person name="Patyshakuliyeva A."/>
            <person name="Rokas A."/>
            <person name="Ruiz-Duenas F.J."/>
            <person name="Sabat G."/>
            <person name="Salamov A."/>
            <person name="Samejima M."/>
            <person name="Schmutz J."/>
            <person name="Slot J.C."/>
            <person name="St John F."/>
            <person name="Stenlid J."/>
            <person name="Sun H."/>
            <person name="Sun S."/>
            <person name="Syed K."/>
            <person name="Tsang A."/>
            <person name="Wiebenga A."/>
            <person name="Young D."/>
            <person name="Pisabarro A."/>
            <person name="Eastwood D.C."/>
            <person name="Martin F."/>
            <person name="Cullen D."/>
            <person name="Grigoriev I.V."/>
            <person name="Hibbett D.S."/>
        </authorList>
    </citation>
    <scope>NUCLEOTIDE SEQUENCE [LARGE SCALE GENOMIC DNA]</scope>
    <source>
        <strain evidence="8 9">MD-104</strain>
    </source>
</reference>